<dbReference type="InterPro" id="IPR016288">
    <property type="entry name" value="Beta_cellobiohydrolase"/>
</dbReference>
<comment type="caution">
    <text evidence="12">The sequence shown here is derived from an EMBL/GenBank/DDBJ whole genome shotgun (WGS) entry which is preliminary data.</text>
</comment>
<dbReference type="InterPro" id="IPR001524">
    <property type="entry name" value="Glyco_hydro_6_CS"/>
</dbReference>
<evidence type="ECO:0000256" key="5">
    <source>
        <dbReference type="ARBA" id="ARBA00023277"/>
    </source>
</evidence>
<dbReference type="EMBL" id="VLNT01000009">
    <property type="protein sequence ID" value="TSD62326.1"/>
    <property type="molecule type" value="Genomic_DNA"/>
</dbReference>
<evidence type="ECO:0000256" key="11">
    <source>
        <dbReference type="SAM" id="Phobius"/>
    </source>
</evidence>
<keyword evidence="7 9" id="KW-0624">Polysaccharide degradation</keyword>
<dbReference type="PANTHER" id="PTHR34876">
    <property type="match status" value="1"/>
</dbReference>
<evidence type="ECO:0000256" key="3">
    <source>
        <dbReference type="ARBA" id="ARBA00023001"/>
    </source>
</evidence>
<feature type="transmembrane region" description="Helical" evidence="11">
    <location>
        <begin position="71"/>
        <end position="92"/>
    </location>
</feature>
<evidence type="ECO:0000256" key="8">
    <source>
        <dbReference type="PROSITE-ProRule" id="PRU10057"/>
    </source>
</evidence>
<keyword evidence="11" id="KW-0812">Transmembrane</keyword>
<dbReference type="Pfam" id="PF01341">
    <property type="entry name" value="Glyco_hydro_6"/>
    <property type="match status" value="1"/>
</dbReference>
<organism evidence="12 13">
    <name type="scientific">Aeromicrobium piscarium</name>
    <dbReference type="NCBI Taxonomy" id="2590901"/>
    <lineage>
        <taxon>Bacteria</taxon>
        <taxon>Bacillati</taxon>
        <taxon>Actinomycetota</taxon>
        <taxon>Actinomycetes</taxon>
        <taxon>Propionibacteriales</taxon>
        <taxon>Nocardioidaceae</taxon>
        <taxon>Aeromicrobium</taxon>
    </lineage>
</organism>
<evidence type="ECO:0000256" key="2">
    <source>
        <dbReference type="ARBA" id="ARBA00022801"/>
    </source>
</evidence>
<keyword evidence="1" id="KW-0732">Signal</keyword>
<sequence length="393" mass="41922">MTHRNRGRQDIGEPSPTIARWVRDNSPPRDGSDGAVVGWSRGIMVRTTCGRRRGDEGWLVRVRGLSIPPRAIAVTSIVVIVTFVAALVMFGVDPRGWFGRSGAQRHDPFAGAELYGAPDSLAHKAADAATGPDAEIVRRVAEVPTAIWLTPEESGLDAVEHRAATIAEGAAEENAVAVVVLYGITDRDCAGGHSGGGLEPGDYRTWVERAARGLGHEPRHVAAVVEPDALAMVDECPDPETRFDLLDDARSALDSAGVTTYLDAGHSDWVAVETMADRLRQIGIDEARGFSVNVAAYNGEADEIDYAERLADLLDDGVHYVMDTGRNGAGASGEWCNPPGRALGQRPGAGEGRLDARLWIKPPGESDGTCRGGPPAGTWWNERAAELARQAGW</sequence>
<dbReference type="SUPFAM" id="SSF51989">
    <property type="entry name" value="Glycosyl hydrolases family 6, cellulases"/>
    <property type="match status" value="1"/>
</dbReference>
<dbReference type="EC" id="3.2.1.-" evidence="9"/>
<evidence type="ECO:0000313" key="12">
    <source>
        <dbReference type="EMBL" id="TSD62326.1"/>
    </source>
</evidence>
<name>A0A554S7N5_9ACTN</name>
<dbReference type="GO" id="GO:0030245">
    <property type="term" value="P:cellulose catabolic process"/>
    <property type="evidence" value="ECO:0007669"/>
    <property type="project" value="UniProtKB-KW"/>
</dbReference>
<dbReference type="PANTHER" id="PTHR34876:SF4">
    <property type="entry name" value="1,4-BETA-D-GLUCAN CELLOBIOHYDROLASE C-RELATED"/>
    <property type="match status" value="1"/>
</dbReference>
<feature type="region of interest" description="Disordered" evidence="10">
    <location>
        <begin position="1"/>
        <end position="35"/>
    </location>
</feature>
<dbReference type="Proteomes" id="UP000316988">
    <property type="component" value="Unassembled WGS sequence"/>
</dbReference>
<accession>A0A554S7N5</accession>
<dbReference type="InterPro" id="IPR036434">
    <property type="entry name" value="Beta_cellobiohydrolase_sf"/>
</dbReference>
<dbReference type="GO" id="GO:0004553">
    <property type="term" value="F:hydrolase activity, hydrolyzing O-glycosyl compounds"/>
    <property type="evidence" value="ECO:0007669"/>
    <property type="project" value="InterPro"/>
</dbReference>
<evidence type="ECO:0000256" key="9">
    <source>
        <dbReference type="RuleBase" id="RU361186"/>
    </source>
</evidence>
<keyword evidence="5 9" id="KW-0119">Carbohydrate metabolism</keyword>
<gene>
    <name evidence="12" type="ORF">FNM00_11865</name>
</gene>
<keyword evidence="4" id="KW-1015">Disulfide bond</keyword>
<dbReference type="PROSITE" id="PS00656">
    <property type="entry name" value="GLYCOSYL_HYDROL_F6_2"/>
    <property type="match status" value="1"/>
</dbReference>
<reference evidence="12 13" key="1">
    <citation type="submission" date="2019-07" db="EMBL/GenBank/DDBJ databases">
        <authorList>
            <person name="Zhao L.H."/>
        </authorList>
    </citation>
    <scope>NUCLEOTIDE SEQUENCE [LARGE SCALE GENOMIC DNA]</scope>
    <source>
        <strain evidence="12 13">Co35</strain>
    </source>
</reference>
<evidence type="ECO:0000256" key="7">
    <source>
        <dbReference type="ARBA" id="ARBA00023326"/>
    </source>
</evidence>
<proteinExistence type="inferred from homology"/>
<feature type="compositionally biased region" description="Basic and acidic residues" evidence="10">
    <location>
        <begin position="21"/>
        <end position="32"/>
    </location>
</feature>
<feature type="active site" description="Proton donor" evidence="8">
    <location>
        <position position="228"/>
    </location>
</feature>
<dbReference type="PRINTS" id="PR00733">
    <property type="entry name" value="GLHYDRLASE6"/>
</dbReference>
<evidence type="ECO:0000313" key="13">
    <source>
        <dbReference type="Proteomes" id="UP000316988"/>
    </source>
</evidence>
<evidence type="ECO:0000256" key="1">
    <source>
        <dbReference type="ARBA" id="ARBA00022729"/>
    </source>
</evidence>
<evidence type="ECO:0000256" key="6">
    <source>
        <dbReference type="ARBA" id="ARBA00023295"/>
    </source>
</evidence>
<keyword evidence="6 9" id="KW-0326">Glycosidase</keyword>
<evidence type="ECO:0000256" key="10">
    <source>
        <dbReference type="SAM" id="MobiDB-lite"/>
    </source>
</evidence>
<dbReference type="AlphaFoldDB" id="A0A554S7N5"/>
<dbReference type="OrthoDB" id="309899at2"/>
<keyword evidence="11" id="KW-0472">Membrane</keyword>
<keyword evidence="13" id="KW-1185">Reference proteome</keyword>
<dbReference type="Gene3D" id="3.20.20.40">
    <property type="entry name" value="1, 4-beta cellobiohydrolase"/>
    <property type="match status" value="1"/>
</dbReference>
<keyword evidence="2 9" id="KW-0378">Hydrolase</keyword>
<protein>
    <recommendedName>
        <fullName evidence="9">Glucanase</fullName>
        <ecNumber evidence="9">3.2.1.-</ecNumber>
    </recommendedName>
</protein>
<keyword evidence="11" id="KW-1133">Transmembrane helix</keyword>
<evidence type="ECO:0000256" key="4">
    <source>
        <dbReference type="ARBA" id="ARBA00023157"/>
    </source>
</evidence>
<keyword evidence="3 9" id="KW-0136">Cellulose degradation</keyword>
<comment type="similarity">
    <text evidence="9">Belongs to the glycosyl hydrolase family 6.</text>
</comment>